<dbReference type="STRING" id="1121256.SAMN02746089_01818"/>
<gene>
    <name evidence="13" type="ORF">SAMN02746089_01818</name>
</gene>
<reference evidence="13 14" key="1">
    <citation type="submission" date="2016-11" db="EMBL/GenBank/DDBJ databases">
        <authorList>
            <person name="Jaros S."/>
            <person name="Januszkiewicz K."/>
            <person name="Wedrychowicz H."/>
        </authorList>
    </citation>
    <scope>NUCLEOTIDE SEQUENCE [LARGE SCALE GENOMIC DNA]</scope>
    <source>
        <strain evidence="13 14">DSM 17918</strain>
    </source>
</reference>
<dbReference type="InterPro" id="IPR027417">
    <property type="entry name" value="P-loop_NTPase"/>
</dbReference>
<evidence type="ECO:0000313" key="13">
    <source>
        <dbReference type="EMBL" id="SHF38785.1"/>
    </source>
</evidence>
<comment type="similarity">
    <text evidence="2">In the central section; belongs to the CRISPR-associated helicase Cas3 family.</text>
</comment>
<evidence type="ECO:0000313" key="14">
    <source>
        <dbReference type="Proteomes" id="UP000184088"/>
    </source>
</evidence>
<dbReference type="CDD" id="cd17930">
    <property type="entry name" value="DEXHc_cas3"/>
    <property type="match status" value="1"/>
</dbReference>
<dbReference type="SMART" id="SM00490">
    <property type="entry name" value="HELICc"/>
    <property type="match status" value="1"/>
</dbReference>
<keyword evidence="9" id="KW-0051">Antiviral defense</keyword>
<keyword evidence="8" id="KW-0067">ATP-binding</keyword>
<organism evidence="13 14">
    <name type="scientific">Caldanaerobius fijiensis DSM 17918</name>
    <dbReference type="NCBI Taxonomy" id="1121256"/>
    <lineage>
        <taxon>Bacteria</taxon>
        <taxon>Bacillati</taxon>
        <taxon>Bacillota</taxon>
        <taxon>Clostridia</taxon>
        <taxon>Thermoanaerobacterales</taxon>
        <taxon>Thermoanaerobacteraceae</taxon>
        <taxon>Caldanaerobius</taxon>
    </lineage>
</organism>
<dbReference type="NCBIfam" id="TIGR01587">
    <property type="entry name" value="cas3_core"/>
    <property type="match status" value="1"/>
</dbReference>
<dbReference type="PANTHER" id="PTHR47957">
    <property type="entry name" value="ATP-DEPENDENT HELICASE HRQ1"/>
    <property type="match status" value="1"/>
</dbReference>
<dbReference type="SUPFAM" id="SSF52540">
    <property type="entry name" value="P-loop containing nucleoside triphosphate hydrolases"/>
    <property type="match status" value="1"/>
</dbReference>
<dbReference type="GO" id="GO:0051607">
    <property type="term" value="P:defense response to virus"/>
    <property type="evidence" value="ECO:0007669"/>
    <property type="project" value="UniProtKB-KW"/>
</dbReference>
<evidence type="ECO:0000256" key="4">
    <source>
        <dbReference type="ARBA" id="ARBA00022723"/>
    </source>
</evidence>
<dbReference type="GO" id="GO:0036297">
    <property type="term" value="P:interstrand cross-link repair"/>
    <property type="evidence" value="ECO:0007669"/>
    <property type="project" value="TreeGrafter"/>
</dbReference>
<evidence type="ECO:0000256" key="8">
    <source>
        <dbReference type="ARBA" id="ARBA00022840"/>
    </source>
</evidence>
<dbReference type="GO" id="GO:0046872">
    <property type="term" value="F:metal ion binding"/>
    <property type="evidence" value="ECO:0007669"/>
    <property type="project" value="UniProtKB-KW"/>
</dbReference>
<evidence type="ECO:0000259" key="12">
    <source>
        <dbReference type="PROSITE" id="PS51643"/>
    </source>
</evidence>
<dbReference type="Pfam" id="PF22590">
    <property type="entry name" value="Cas3-like_C_2"/>
    <property type="match status" value="1"/>
</dbReference>
<comment type="similarity">
    <text evidence="1">In the N-terminal section; belongs to the CRISPR-associated nuclease Cas3-HD family.</text>
</comment>
<dbReference type="InterPro" id="IPR006483">
    <property type="entry name" value="CRISPR-assoc_Cas3_HD"/>
</dbReference>
<proteinExistence type="inferred from homology"/>
<evidence type="ECO:0000256" key="3">
    <source>
        <dbReference type="ARBA" id="ARBA00022722"/>
    </source>
</evidence>
<evidence type="ECO:0000256" key="1">
    <source>
        <dbReference type="ARBA" id="ARBA00006847"/>
    </source>
</evidence>
<evidence type="ECO:0000256" key="6">
    <source>
        <dbReference type="ARBA" id="ARBA00022801"/>
    </source>
</evidence>
<dbReference type="Proteomes" id="UP000184088">
    <property type="component" value="Unassembled WGS sequence"/>
</dbReference>
<dbReference type="GO" id="GO:0016787">
    <property type="term" value="F:hydrolase activity"/>
    <property type="evidence" value="ECO:0007669"/>
    <property type="project" value="UniProtKB-KW"/>
</dbReference>
<dbReference type="GO" id="GO:0043138">
    <property type="term" value="F:3'-5' DNA helicase activity"/>
    <property type="evidence" value="ECO:0007669"/>
    <property type="project" value="TreeGrafter"/>
</dbReference>
<dbReference type="PROSITE" id="PS51194">
    <property type="entry name" value="HELICASE_CTER"/>
    <property type="match status" value="1"/>
</dbReference>
<feature type="domain" description="Helicase ATP-binding" evidence="10">
    <location>
        <begin position="281"/>
        <end position="481"/>
    </location>
</feature>
<dbReference type="PROSITE" id="PS51192">
    <property type="entry name" value="HELICASE_ATP_BIND_1"/>
    <property type="match status" value="1"/>
</dbReference>
<dbReference type="CDD" id="cd09641">
    <property type="entry name" value="Cas3''_I"/>
    <property type="match status" value="1"/>
</dbReference>
<dbReference type="GO" id="GO:0006289">
    <property type="term" value="P:nucleotide-excision repair"/>
    <property type="evidence" value="ECO:0007669"/>
    <property type="project" value="TreeGrafter"/>
</dbReference>
<evidence type="ECO:0000259" key="11">
    <source>
        <dbReference type="PROSITE" id="PS51194"/>
    </source>
</evidence>
<dbReference type="PANTHER" id="PTHR47957:SF3">
    <property type="entry name" value="ATP-DEPENDENT HELICASE HRQ1"/>
    <property type="match status" value="1"/>
</dbReference>
<dbReference type="RefSeq" id="WP_073344339.1">
    <property type="nucleotide sequence ID" value="NZ_FQVH01000020.1"/>
</dbReference>
<evidence type="ECO:0000256" key="5">
    <source>
        <dbReference type="ARBA" id="ARBA00022741"/>
    </source>
</evidence>
<dbReference type="NCBIfam" id="TIGR01596">
    <property type="entry name" value="cas3_HD"/>
    <property type="match status" value="1"/>
</dbReference>
<keyword evidence="4" id="KW-0479">Metal-binding</keyword>
<keyword evidence="3" id="KW-0540">Nuclease</keyword>
<dbReference type="AlphaFoldDB" id="A0A1M5B8M2"/>
<keyword evidence="7" id="KW-0347">Helicase</keyword>
<dbReference type="Pfam" id="PF00270">
    <property type="entry name" value="DEAD"/>
    <property type="match status" value="1"/>
</dbReference>
<evidence type="ECO:0000256" key="9">
    <source>
        <dbReference type="ARBA" id="ARBA00023118"/>
    </source>
</evidence>
<feature type="domain" description="HD Cas3-type" evidence="12">
    <location>
        <begin position="13"/>
        <end position="231"/>
    </location>
</feature>
<evidence type="ECO:0000256" key="7">
    <source>
        <dbReference type="ARBA" id="ARBA00022806"/>
    </source>
</evidence>
<dbReference type="GO" id="GO:0003676">
    <property type="term" value="F:nucleic acid binding"/>
    <property type="evidence" value="ECO:0007669"/>
    <property type="project" value="InterPro"/>
</dbReference>
<sequence length="808" mass="94602">MEYYSHIQTEDGEIIFKRFLKDHLKDVADVLVEGVESLYKDKVIQDIGYIIGIGHDFGKYTTYFQNYLLTGETSSNLHRHGFISAVFTAYLVEKAVEGLRGGYYKYLPLISYFCVLHHHGDLYSFNADVIKKSDLDDPDFKCVGERMRDKLLIMKEQLKDIVKNKEAIEVEYAEIFKNVQLQEFCYSWIDVLKEIDKERYFLFKKEDDATKSFLYELLLFYYSSLIDGDKRNAARVSVIERKYIPADLVDSYRKKKFDTIATDGMNGMRNEIYDKVTDKIMHVSLDNHLFTLTAPTGMGKTLTSLSAALKLRERVKKEKGIMPRVIYSLPFTSIIDQNFNVIEDVLSQLEDFESNRSQYLIKHHHLAETVYKLGDEEKPVDESLLLVESWESEIIVTTFVQLIHTLFGYKNRFLKKFHNIAGSIILLDEVQNIPIEYWPAVNEVLNRISTHLGCYIILLTATKPLIFREGEAIELLDDNRKYFEALDRVKLIHDLRPLTLEGFADEFLKIYDGQKSYLIVLNTIRSSLEFYGLIKERLNGENRDFYYLSTNIIPKERKRRVDEIRNALRTGKKIVVVSTQVVEAGVDIDLDVVLRDLGPIDSIIQVAGRCNRSNLRGRGEVYVFNLQDKRSYSSMIYGVLSTTISKEILKEETDESRFYDMINEYFYKVRDKKDLSQSDNLIDAMRNFCFDDNENVECNKLSNFQLIKENMNYVDVFVETDEDSVKIWEEYEEGILHERDFVKRQQNYLKMRKNFRDHIISVPLKLARDLIRPTKTSSILLIPLENKEFYYDDETGFKRDIDDEVLIF</sequence>
<dbReference type="InterPro" id="IPR054712">
    <property type="entry name" value="Cas3-like_dom"/>
</dbReference>
<dbReference type="InterPro" id="IPR038257">
    <property type="entry name" value="CRISPR-assoc_Cas3_HD_sf"/>
</dbReference>
<dbReference type="InterPro" id="IPR001650">
    <property type="entry name" value="Helicase_C-like"/>
</dbReference>
<dbReference type="InterPro" id="IPR014001">
    <property type="entry name" value="Helicase_ATP-bd"/>
</dbReference>
<accession>A0A1M5B8M2</accession>
<dbReference type="PROSITE" id="PS51643">
    <property type="entry name" value="HD_CAS3"/>
    <property type="match status" value="1"/>
</dbReference>
<dbReference type="GO" id="GO:0005524">
    <property type="term" value="F:ATP binding"/>
    <property type="evidence" value="ECO:0007669"/>
    <property type="project" value="UniProtKB-KW"/>
</dbReference>
<dbReference type="InterPro" id="IPR006474">
    <property type="entry name" value="Helicase_Cas3_CRISPR-ass_core"/>
</dbReference>
<protein>
    <submittedName>
        <fullName evidence="13">CRISPR-associated helicase, Cas3 family</fullName>
    </submittedName>
</protein>
<feature type="domain" description="Helicase C-terminal" evidence="11">
    <location>
        <begin position="503"/>
        <end position="656"/>
    </location>
</feature>
<name>A0A1M5B8M2_9THEO</name>
<dbReference type="Gene3D" id="3.40.50.300">
    <property type="entry name" value="P-loop containing nucleotide triphosphate hydrolases"/>
    <property type="match status" value="2"/>
</dbReference>
<keyword evidence="6" id="KW-0378">Hydrolase</keyword>
<keyword evidence="14" id="KW-1185">Reference proteome</keyword>
<dbReference type="GO" id="GO:0004518">
    <property type="term" value="F:nuclease activity"/>
    <property type="evidence" value="ECO:0007669"/>
    <property type="project" value="UniProtKB-KW"/>
</dbReference>
<dbReference type="Gene3D" id="1.10.3210.30">
    <property type="match status" value="1"/>
</dbReference>
<evidence type="ECO:0000259" key="10">
    <source>
        <dbReference type="PROSITE" id="PS51192"/>
    </source>
</evidence>
<keyword evidence="5" id="KW-0547">Nucleotide-binding</keyword>
<evidence type="ECO:0000256" key="2">
    <source>
        <dbReference type="ARBA" id="ARBA00009046"/>
    </source>
</evidence>
<dbReference type="EMBL" id="FQVH01000020">
    <property type="protein sequence ID" value="SHF38785.1"/>
    <property type="molecule type" value="Genomic_DNA"/>
</dbReference>
<dbReference type="OrthoDB" id="9810236at2"/>
<dbReference type="InterPro" id="IPR011545">
    <property type="entry name" value="DEAD/DEAH_box_helicase_dom"/>
</dbReference>